<dbReference type="PROSITE" id="PS51186">
    <property type="entry name" value="GNAT"/>
    <property type="match status" value="1"/>
</dbReference>
<keyword evidence="1" id="KW-0808">Transferase</keyword>
<dbReference type="SUPFAM" id="SSF55729">
    <property type="entry name" value="Acyl-CoA N-acyltransferases (Nat)"/>
    <property type="match status" value="1"/>
</dbReference>
<name>A0A919V099_9ACTN</name>
<evidence type="ECO:0000313" key="5">
    <source>
        <dbReference type="Proteomes" id="UP000655287"/>
    </source>
</evidence>
<dbReference type="InterPro" id="IPR056935">
    <property type="entry name" value="Rv0428c-like_C"/>
</dbReference>
<keyword evidence="2" id="KW-0012">Acyltransferase</keyword>
<evidence type="ECO:0000313" key="4">
    <source>
        <dbReference type="EMBL" id="GII79856.1"/>
    </source>
</evidence>
<evidence type="ECO:0000256" key="2">
    <source>
        <dbReference type="ARBA" id="ARBA00023315"/>
    </source>
</evidence>
<dbReference type="RefSeq" id="WP_203990031.1">
    <property type="nucleotide sequence ID" value="NZ_BOOU01000064.1"/>
</dbReference>
<dbReference type="InterPro" id="IPR050680">
    <property type="entry name" value="YpeA/RimI_acetyltransf"/>
</dbReference>
<accession>A0A919V099</accession>
<organism evidence="4 5">
    <name type="scientific">Sphaerisporangium rufum</name>
    <dbReference type="NCBI Taxonomy" id="1381558"/>
    <lineage>
        <taxon>Bacteria</taxon>
        <taxon>Bacillati</taxon>
        <taxon>Actinomycetota</taxon>
        <taxon>Actinomycetes</taxon>
        <taxon>Streptosporangiales</taxon>
        <taxon>Streptosporangiaceae</taxon>
        <taxon>Sphaerisporangium</taxon>
    </lineage>
</organism>
<comment type="caution">
    <text evidence="4">The sequence shown here is derived from an EMBL/GenBank/DDBJ whole genome shotgun (WGS) entry which is preliminary data.</text>
</comment>
<evidence type="ECO:0000259" key="3">
    <source>
        <dbReference type="PROSITE" id="PS51186"/>
    </source>
</evidence>
<dbReference type="InterPro" id="IPR016181">
    <property type="entry name" value="Acyl_CoA_acyltransferase"/>
</dbReference>
<dbReference type="PANTHER" id="PTHR43420">
    <property type="entry name" value="ACETYLTRANSFERASE"/>
    <property type="match status" value="1"/>
</dbReference>
<protein>
    <recommendedName>
        <fullName evidence="3">N-acetyltransferase domain-containing protein</fullName>
    </recommendedName>
</protein>
<dbReference type="InterPro" id="IPR000182">
    <property type="entry name" value="GNAT_dom"/>
</dbReference>
<dbReference type="Proteomes" id="UP000655287">
    <property type="component" value="Unassembled WGS sequence"/>
</dbReference>
<feature type="domain" description="N-acetyltransferase" evidence="3">
    <location>
        <begin position="119"/>
        <end position="257"/>
    </location>
</feature>
<dbReference type="EMBL" id="BOOU01000064">
    <property type="protein sequence ID" value="GII79856.1"/>
    <property type="molecule type" value="Genomic_DNA"/>
</dbReference>
<reference evidence="4" key="1">
    <citation type="submission" date="2021-01" db="EMBL/GenBank/DDBJ databases">
        <title>Whole genome shotgun sequence of Sphaerisporangium rufum NBRC 109079.</title>
        <authorList>
            <person name="Komaki H."/>
            <person name="Tamura T."/>
        </authorList>
    </citation>
    <scope>NUCLEOTIDE SEQUENCE</scope>
    <source>
        <strain evidence="4">NBRC 109079</strain>
    </source>
</reference>
<evidence type="ECO:0000256" key="1">
    <source>
        <dbReference type="ARBA" id="ARBA00022679"/>
    </source>
</evidence>
<dbReference type="CDD" id="cd04301">
    <property type="entry name" value="NAT_SF"/>
    <property type="match status" value="1"/>
</dbReference>
<dbReference type="AlphaFoldDB" id="A0A919V099"/>
<sequence length="257" mass="27032">MIGTDLDFDRLVHQAWPAPGQEVRDGWVLRHAGGVTKRANSVLPLAEPADLAGAVRAAEEFYAARGLPCVFSIGPSAPPALDALLARRGYRPVDPTGCLVAPPAVLAAAAPAPDPDPAVTITDRPDDAWLAAWWSVDGRYDAPGLPMAARIVSGVPAWYAAVWRDGRPVAVGRGVPQGDALGVYCMATLPAYRRQGLGRAVLRALLARGRQHGAARAYLLVTEANAAAGALYATEGFVRSGGYHYRVGGPADRQDGR</sequence>
<keyword evidence="5" id="KW-1185">Reference proteome</keyword>
<dbReference type="GO" id="GO:0016747">
    <property type="term" value="F:acyltransferase activity, transferring groups other than amino-acyl groups"/>
    <property type="evidence" value="ECO:0007669"/>
    <property type="project" value="InterPro"/>
</dbReference>
<proteinExistence type="predicted"/>
<dbReference type="Pfam" id="PF24553">
    <property type="entry name" value="Rv0428c_C"/>
    <property type="match status" value="1"/>
</dbReference>
<gene>
    <name evidence="4" type="ORF">Sru01_48380</name>
</gene>
<dbReference type="Gene3D" id="3.40.630.30">
    <property type="match status" value="1"/>
</dbReference>